<dbReference type="EMBL" id="DYDO01000008">
    <property type="protein sequence ID" value="DBA19334.1"/>
    <property type="molecule type" value="Genomic_DNA"/>
</dbReference>
<feature type="region of interest" description="Disordered" evidence="3">
    <location>
        <begin position="453"/>
        <end position="481"/>
    </location>
</feature>
<feature type="coiled-coil region" evidence="2">
    <location>
        <begin position="11"/>
        <end position="38"/>
    </location>
</feature>
<name>A0AAV2ZME2_PYXAD</name>
<proteinExistence type="predicted"/>
<gene>
    <name evidence="5" type="ORF">GDO54_015188</name>
</gene>
<organism evidence="5 6">
    <name type="scientific">Pyxicephalus adspersus</name>
    <name type="common">African bullfrog</name>
    <dbReference type="NCBI Taxonomy" id="30357"/>
    <lineage>
        <taxon>Eukaryota</taxon>
        <taxon>Metazoa</taxon>
        <taxon>Chordata</taxon>
        <taxon>Craniata</taxon>
        <taxon>Vertebrata</taxon>
        <taxon>Euteleostomi</taxon>
        <taxon>Amphibia</taxon>
        <taxon>Batrachia</taxon>
        <taxon>Anura</taxon>
        <taxon>Neobatrachia</taxon>
        <taxon>Ranoidea</taxon>
        <taxon>Pyxicephalidae</taxon>
        <taxon>Pyxicephalinae</taxon>
        <taxon>Pyxicephalus</taxon>
    </lineage>
</organism>
<keyword evidence="6" id="KW-1185">Reference proteome</keyword>
<dbReference type="InterPro" id="IPR031920">
    <property type="entry name" value="PALB2_WD40"/>
</dbReference>
<accession>A0AAV2ZME2</accession>
<evidence type="ECO:0000259" key="4">
    <source>
        <dbReference type="Pfam" id="PF16756"/>
    </source>
</evidence>
<feature type="compositionally biased region" description="Low complexity" evidence="3">
    <location>
        <begin position="119"/>
        <end position="128"/>
    </location>
</feature>
<dbReference type="InterPro" id="IPR036322">
    <property type="entry name" value="WD40_repeat_dom_sf"/>
</dbReference>
<feature type="compositionally biased region" description="Polar residues" evidence="3">
    <location>
        <begin position="54"/>
        <end position="77"/>
    </location>
</feature>
<feature type="compositionally biased region" description="Polar residues" evidence="3">
    <location>
        <begin position="248"/>
        <end position="272"/>
    </location>
</feature>
<feature type="domain" description="Partner and localiser of BRCA2 WD40" evidence="4">
    <location>
        <begin position="720"/>
        <end position="1039"/>
    </location>
</feature>
<evidence type="ECO:0000256" key="3">
    <source>
        <dbReference type="SAM" id="MobiDB-lite"/>
    </source>
</evidence>
<dbReference type="PANTHER" id="PTHR14662">
    <property type="entry name" value="PARTNER AND LOCALIZER OF BRCA2"/>
    <property type="match status" value="1"/>
</dbReference>
<dbReference type="GO" id="GO:0000724">
    <property type="term" value="P:double-strand break repair via homologous recombination"/>
    <property type="evidence" value="ECO:0007669"/>
    <property type="project" value="InterPro"/>
</dbReference>
<dbReference type="SUPFAM" id="SSF50978">
    <property type="entry name" value="WD40 repeat-like"/>
    <property type="match status" value="1"/>
</dbReference>
<protein>
    <recommendedName>
        <fullName evidence="4">Partner and localiser of BRCA2 WD40 domain-containing protein</fullName>
    </recommendedName>
</protein>
<feature type="region of interest" description="Disordered" evidence="3">
    <location>
        <begin position="520"/>
        <end position="542"/>
    </location>
</feature>
<feature type="compositionally biased region" description="Polar residues" evidence="3">
    <location>
        <begin position="461"/>
        <end position="473"/>
    </location>
</feature>
<keyword evidence="2" id="KW-0175">Coiled coil</keyword>
<dbReference type="AlphaFoldDB" id="A0AAV2ZME2"/>
<dbReference type="GO" id="GO:0005654">
    <property type="term" value="C:nucleoplasm"/>
    <property type="evidence" value="ECO:0007669"/>
    <property type="project" value="TreeGrafter"/>
</dbReference>
<dbReference type="GO" id="GO:0003677">
    <property type="term" value="F:DNA binding"/>
    <property type="evidence" value="ECO:0007669"/>
    <property type="project" value="InterPro"/>
</dbReference>
<dbReference type="PANTHER" id="PTHR14662:SF2">
    <property type="entry name" value="PARTNER AND LOCALIZER OF BRCA2"/>
    <property type="match status" value="1"/>
</dbReference>
<evidence type="ECO:0000256" key="2">
    <source>
        <dbReference type="SAM" id="Coils"/>
    </source>
</evidence>
<dbReference type="Gene3D" id="2.130.10.10">
    <property type="entry name" value="YVTN repeat-like/Quinoprotein amine dehydrogenase"/>
    <property type="match status" value="1"/>
</dbReference>
<feature type="region of interest" description="Disordered" evidence="3">
    <location>
        <begin position="53"/>
        <end position="90"/>
    </location>
</feature>
<sequence>MYLEDFGYDSLGQLKERLALLKKEYKRTVNRLQKSERAEMVKTHVKRIIEEQNRLLNQESTGQDSGLLSAGHTSNASGDPGDSHTVFERPLADKQRKPCVSFNLNPEIVNSDCMTPLCSSGESSGQEAEGNKANQSSHISRSRLKLSRSGRRTTSQPSSSLSPQNQTLANLKVPTESTVIKEERNPFCSCTLVEGLLFPVEYYIRTTRRMTSCQRKVDLDAVISNHLGTGRKGSRGRSRRNSTSLSTPISTGDKLSNSLTPLSRPAASSSAGEVTRSKRGRGRKSCPAVLTSGLKEVSVQLKFGAENSLTPSGSQSEKENCEETLARKETHNTLKYTTHITAGSQKKEVGRFMTFLSDKKTYRLRSQEASVFNVHTSAGEEDGKLCNLRNTKEASNPTSSPIPLLSGRVNLDHLSHCLKITDFHLPDEDFGILKLEKLKSLNHLELFTPHMTRERRRCSQLPKNDSNTGSTEVLQEGDLGARFQKSEEDLKLLETKESCLKVNHPPCSKESTLENVIEKPSNVAEPSHSSSGEPPNGLLPEPSLVISGVLASKEKTSNPPTNGFPINPSPNNTNHSHTNLIQERPLPDNEIAQTIFPTTPHNLSGNGKQACIPVTEASEVVESVGANPDLHKNIDDHTISDIQCKLSSKLHSSVLLSTSLCSVPLESMNEFGDATCTPGLPYLGSTPALLPLLQSSSTSVACSPAYKGQEEILHSEDSCGNGFAVDLCPVWWEFSESPELCIVSASESSVCLWRPQAEGTWECSHIWTFTEMPVIQILPLSQEKNIFCVALGNLEITEIWALFTPPKKLGWEKQLVKRGQVKTALGLSRHRLVSSGIGEDSQVVEVQQLSETGSTVESLLLEAPRNGVLAFCEVEGERDALVGSTVDTYVVVWNAVTGHLLSVIFMGDHCSDLTCLSATSDSGLLFLVVGSLFSKPCEEAGSCVFKLIATNPRGGASTSIMSYVFPDKSRSRYLEGDVKRQKAAAVLTCGCIALWDLSKKHYSIALPPSLDAPWCLVRWSHSPSCLLTGKKDGTICIYKYTEHCSDEKR</sequence>
<feature type="compositionally biased region" description="Basic and acidic residues" evidence="3">
    <location>
        <begin position="81"/>
        <end position="90"/>
    </location>
</feature>
<evidence type="ECO:0000256" key="1">
    <source>
        <dbReference type="ARBA" id="ARBA00022737"/>
    </source>
</evidence>
<feature type="region of interest" description="Disordered" evidence="3">
    <location>
        <begin position="226"/>
        <end position="287"/>
    </location>
</feature>
<comment type="caution">
    <text evidence="5">The sequence shown here is derived from an EMBL/GenBank/DDBJ whole genome shotgun (WGS) entry which is preliminary data.</text>
</comment>
<reference evidence="5" key="1">
    <citation type="thesis" date="2020" institute="ProQuest LLC" country="789 East Eisenhower Parkway, Ann Arbor, MI, USA">
        <title>Comparative Genomics and Chromosome Evolution.</title>
        <authorList>
            <person name="Mudd A.B."/>
        </authorList>
    </citation>
    <scope>NUCLEOTIDE SEQUENCE</scope>
    <source>
        <strain evidence="5">1538</strain>
        <tissue evidence="5">Blood</tissue>
    </source>
</reference>
<dbReference type="InterPro" id="IPR015943">
    <property type="entry name" value="WD40/YVTN_repeat-like_dom_sf"/>
</dbReference>
<evidence type="ECO:0000313" key="5">
    <source>
        <dbReference type="EMBL" id="DBA19334.1"/>
    </source>
</evidence>
<dbReference type="Pfam" id="PF16756">
    <property type="entry name" value="PALB2_WD40"/>
    <property type="match status" value="1"/>
</dbReference>
<dbReference type="Proteomes" id="UP001181693">
    <property type="component" value="Unassembled WGS sequence"/>
</dbReference>
<feature type="compositionally biased region" description="Low complexity" evidence="3">
    <location>
        <begin position="152"/>
        <end position="168"/>
    </location>
</feature>
<dbReference type="InterPro" id="IPR042417">
    <property type="entry name" value="PALB2"/>
</dbReference>
<keyword evidence="1" id="KW-0677">Repeat</keyword>
<feature type="region of interest" description="Disordered" evidence="3">
    <location>
        <begin position="119"/>
        <end position="170"/>
    </location>
</feature>
<evidence type="ECO:0000313" key="6">
    <source>
        <dbReference type="Proteomes" id="UP001181693"/>
    </source>
</evidence>
<feature type="compositionally biased region" description="Basic residues" evidence="3">
    <location>
        <begin position="140"/>
        <end position="151"/>
    </location>
</feature>